<dbReference type="RefSeq" id="WP_343785116.1">
    <property type="nucleotide sequence ID" value="NZ_BAAAFH010000003.1"/>
</dbReference>
<protein>
    <recommendedName>
        <fullName evidence="1">Copper-binding protein MbnP-like domain-containing protein</fullName>
    </recommendedName>
</protein>
<accession>A0ABN1MLU7</accession>
<name>A0ABN1MLU7_9FLAO</name>
<evidence type="ECO:0000313" key="2">
    <source>
        <dbReference type="EMBL" id="GAA0874251.1"/>
    </source>
</evidence>
<gene>
    <name evidence="2" type="ORF">GCM10009118_06590</name>
</gene>
<evidence type="ECO:0000313" key="3">
    <source>
        <dbReference type="Proteomes" id="UP001501126"/>
    </source>
</evidence>
<dbReference type="Proteomes" id="UP001501126">
    <property type="component" value="Unassembled WGS sequence"/>
</dbReference>
<dbReference type="EMBL" id="BAAAFH010000003">
    <property type="protein sequence ID" value="GAA0874251.1"/>
    <property type="molecule type" value="Genomic_DNA"/>
</dbReference>
<evidence type="ECO:0000259" key="1">
    <source>
        <dbReference type="Pfam" id="PF20243"/>
    </source>
</evidence>
<proteinExistence type="predicted"/>
<dbReference type="PROSITE" id="PS51257">
    <property type="entry name" value="PROKAR_LIPOPROTEIN"/>
    <property type="match status" value="1"/>
</dbReference>
<feature type="domain" description="Copper-binding protein MbnP-like" evidence="1">
    <location>
        <begin position="41"/>
        <end position="223"/>
    </location>
</feature>
<dbReference type="InterPro" id="IPR046863">
    <property type="entry name" value="MbnP-like_dom"/>
</dbReference>
<reference evidence="2 3" key="1">
    <citation type="journal article" date="2019" name="Int. J. Syst. Evol. Microbiol.">
        <title>The Global Catalogue of Microorganisms (GCM) 10K type strain sequencing project: providing services to taxonomists for standard genome sequencing and annotation.</title>
        <authorList>
            <consortium name="The Broad Institute Genomics Platform"/>
            <consortium name="The Broad Institute Genome Sequencing Center for Infectious Disease"/>
            <person name="Wu L."/>
            <person name="Ma J."/>
        </authorList>
    </citation>
    <scope>NUCLEOTIDE SEQUENCE [LARGE SCALE GENOMIC DNA]</scope>
    <source>
        <strain evidence="2 3">JCM 16083</strain>
    </source>
</reference>
<dbReference type="Pfam" id="PF20243">
    <property type="entry name" value="MbnP"/>
    <property type="match status" value="1"/>
</dbReference>
<organism evidence="2 3">
    <name type="scientific">Wandonia haliotis</name>
    <dbReference type="NCBI Taxonomy" id="574963"/>
    <lineage>
        <taxon>Bacteria</taxon>
        <taxon>Pseudomonadati</taxon>
        <taxon>Bacteroidota</taxon>
        <taxon>Flavobacteriia</taxon>
        <taxon>Flavobacteriales</taxon>
        <taxon>Crocinitomicaceae</taxon>
        <taxon>Wandonia</taxon>
    </lineage>
</organism>
<sequence length="253" mass="28712">MKKSIKFLFLVIGIAVSSCKEDSPVVIPEPGEDPIMLEAVVEPYYGGEPLALDQVVETVQGYPIKIRELKFVVTRLMNGEKRLVNSAKMDWASEGLTLFKAPGDPGNFENIQGNLGVIQEWNHLDPVSFEETDPLYLTNINDMHWSWNPGYIFVKVEGSHDTIPGSANFPFNYSFHLGMDAHLKQFEWNNIQWEKINEKLYRMKIKVHVDQFFTGPGGTIDLKTEFVTHSMPETEELTNKAMINFSNAIQVGE</sequence>
<keyword evidence="3" id="KW-1185">Reference proteome</keyword>
<comment type="caution">
    <text evidence="2">The sequence shown here is derived from an EMBL/GenBank/DDBJ whole genome shotgun (WGS) entry which is preliminary data.</text>
</comment>